<dbReference type="InterPro" id="IPR006083">
    <property type="entry name" value="PRK/URK"/>
</dbReference>
<gene>
    <name evidence="2" type="ORF">FN846DRAFT_955947</name>
</gene>
<name>A0A5J5ETZ9_9PEZI</name>
<keyword evidence="3" id="KW-1185">Reference proteome</keyword>
<dbReference type="Gene3D" id="3.40.50.300">
    <property type="entry name" value="P-loop containing nucleotide triphosphate hydrolases"/>
    <property type="match status" value="2"/>
</dbReference>
<dbReference type="PANTHER" id="PTHR10285">
    <property type="entry name" value="URIDINE KINASE"/>
    <property type="match status" value="1"/>
</dbReference>
<protein>
    <recommendedName>
        <fullName evidence="1">Phosphoribulokinase/uridine kinase domain-containing protein</fullName>
    </recommendedName>
</protein>
<comment type="caution">
    <text evidence="2">The sequence shown here is derived from an EMBL/GenBank/DDBJ whole genome shotgun (WGS) entry which is preliminary data.</text>
</comment>
<evidence type="ECO:0000313" key="3">
    <source>
        <dbReference type="Proteomes" id="UP000326924"/>
    </source>
</evidence>
<dbReference type="SUPFAM" id="SSF52540">
    <property type="entry name" value="P-loop containing nucleoside triphosphate hydrolases"/>
    <property type="match status" value="1"/>
</dbReference>
<dbReference type="AlphaFoldDB" id="A0A5J5ETZ9"/>
<dbReference type="InterPro" id="IPR027417">
    <property type="entry name" value="P-loop_NTPase"/>
</dbReference>
<evidence type="ECO:0000313" key="2">
    <source>
        <dbReference type="EMBL" id="KAA8902100.1"/>
    </source>
</evidence>
<sequence length="229" mass="24434">MPQPTPIVIAIAGGPASGKKSVQSALKSALETLHAAPFTVYTLHQTDFLRRPTTLHSTASAVNATADAERQEAYDLDALTDAITRQGQGADVVIVEGTYVLAFRRIVERADVKVFVDCDSDVRLARRVVRDLALGTPLDSIFEQHVRYSKTCYERTILPTKQISDIILPGGGSWSAGVELIAHGVVDDLVGKRGGVKATAGGKVDTMGLPLVLGETDLGVGMPSYYETV</sequence>
<reference evidence="2 3" key="1">
    <citation type="submission" date="2019-09" db="EMBL/GenBank/DDBJ databases">
        <title>Draft genome of the ectomycorrhizal ascomycete Sphaerosporella brunnea.</title>
        <authorList>
            <consortium name="DOE Joint Genome Institute"/>
            <person name="Benucci G.M."/>
            <person name="Marozzi G."/>
            <person name="Antonielli L."/>
            <person name="Sanchez S."/>
            <person name="Marco P."/>
            <person name="Wang X."/>
            <person name="Falini L.B."/>
            <person name="Barry K."/>
            <person name="Haridas S."/>
            <person name="Lipzen A."/>
            <person name="Labutti K."/>
            <person name="Grigoriev I.V."/>
            <person name="Murat C."/>
            <person name="Martin F."/>
            <person name="Albertini E."/>
            <person name="Donnini D."/>
            <person name="Bonito G."/>
        </authorList>
    </citation>
    <scope>NUCLEOTIDE SEQUENCE [LARGE SCALE GENOMIC DNA]</scope>
    <source>
        <strain evidence="2 3">Sb_GMNB300</strain>
    </source>
</reference>
<dbReference type="InParanoid" id="A0A5J5ETZ9"/>
<dbReference type="Pfam" id="PF00485">
    <property type="entry name" value="PRK"/>
    <property type="match status" value="1"/>
</dbReference>
<dbReference type="FunCoup" id="A0A5J5ETZ9">
    <property type="interactions" value="247"/>
</dbReference>
<dbReference type="Proteomes" id="UP000326924">
    <property type="component" value="Unassembled WGS sequence"/>
</dbReference>
<evidence type="ECO:0000259" key="1">
    <source>
        <dbReference type="Pfam" id="PF00485"/>
    </source>
</evidence>
<accession>A0A5J5ETZ9</accession>
<dbReference type="OrthoDB" id="738517at2759"/>
<organism evidence="2 3">
    <name type="scientific">Sphaerosporella brunnea</name>
    <dbReference type="NCBI Taxonomy" id="1250544"/>
    <lineage>
        <taxon>Eukaryota</taxon>
        <taxon>Fungi</taxon>
        <taxon>Dikarya</taxon>
        <taxon>Ascomycota</taxon>
        <taxon>Pezizomycotina</taxon>
        <taxon>Pezizomycetes</taxon>
        <taxon>Pezizales</taxon>
        <taxon>Pyronemataceae</taxon>
        <taxon>Sphaerosporella</taxon>
    </lineage>
</organism>
<dbReference type="PRINTS" id="PR00988">
    <property type="entry name" value="URIDINKINASE"/>
</dbReference>
<dbReference type="GO" id="GO:0005524">
    <property type="term" value="F:ATP binding"/>
    <property type="evidence" value="ECO:0007669"/>
    <property type="project" value="InterPro"/>
</dbReference>
<feature type="domain" description="Phosphoribulokinase/uridine kinase" evidence="1">
    <location>
        <begin position="88"/>
        <end position="170"/>
    </location>
</feature>
<dbReference type="EMBL" id="VXIS01000136">
    <property type="protein sequence ID" value="KAA8902100.1"/>
    <property type="molecule type" value="Genomic_DNA"/>
</dbReference>
<dbReference type="GO" id="GO:0016301">
    <property type="term" value="F:kinase activity"/>
    <property type="evidence" value="ECO:0007669"/>
    <property type="project" value="InterPro"/>
</dbReference>
<proteinExistence type="predicted"/>